<dbReference type="Pfam" id="PF02767">
    <property type="entry name" value="DNA_pol3_beta_2"/>
    <property type="match status" value="1"/>
</dbReference>
<dbReference type="CDD" id="cd00140">
    <property type="entry name" value="beta_clamp"/>
    <property type="match status" value="1"/>
</dbReference>
<dbReference type="SMART" id="SM00480">
    <property type="entry name" value="POL3Bc"/>
    <property type="match status" value="1"/>
</dbReference>
<dbReference type="Gene3D" id="3.10.150.10">
    <property type="entry name" value="DNA Polymerase III, subunit A, domain 2"/>
    <property type="match status" value="1"/>
</dbReference>
<proteinExistence type="inferred from homology"/>
<organism evidence="13 14">
    <name type="scientific">Limnothrix redekei LRLZ20PSL1</name>
    <dbReference type="NCBI Taxonomy" id="3112953"/>
    <lineage>
        <taxon>Bacteria</taxon>
        <taxon>Bacillati</taxon>
        <taxon>Cyanobacteriota</taxon>
        <taxon>Cyanophyceae</taxon>
        <taxon>Pseudanabaenales</taxon>
        <taxon>Pseudanabaenaceae</taxon>
        <taxon>Limnothrix</taxon>
    </lineage>
</organism>
<comment type="similarity">
    <text evidence="2 9">Belongs to the beta sliding clamp family.</text>
</comment>
<evidence type="ECO:0000313" key="14">
    <source>
        <dbReference type="Proteomes" id="UP001604335"/>
    </source>
</evidence>
<gene>
    <name evidence="13" type="primary">dnaN</name>
    <name evidence="13" type="ORF">VPK24_05795</name>
</gene>
<dbReference type="NCBIfam" id="TIGR00663">
    <property type="entry name" value="dnan"/>
    <property type="match status" value="1"/>
</dbReference>
<keyword evidence="7 9" id="KW-0239">DNA-directed DNA polymerase</keyword>
<comment type="subcellular location">
    <subcellularLocation>
        <location evidence="1 9">Cytoplasm</location>
    </subcellularLocation>
</comment>
<dbReference type="InterPro" id="IPR001001">
    <property type="entry name" value="DNA_polIII_beta"/>
</dbReference>
<keyword evidence="5 9" id="KW-0548">Nucleotidyltransferase</keyword>
<name>A0ABW7C8Q3_9CYAN</name>
<dbReference type="Pfam" id="PF00712">
    <property type="entry name" value="DNA_pol3_beta"/>
    <property type="match status" value="1"/>
</dbReference>
<dbReference type="PANTHER" id="PTHR30478:SF0">
    <property type="entry name" value="BETA SLIDING CLAMP"/>
    <property type="match status" value="1"/>
</dbReference>
<dbReference type="Gene3D" id="3.70.10.10">
    <property type="match status" value="1"/>
</dbReference>
<evidence type="ECO:0000313" key="13">
    <source>
        <dbReference type="EMBL" id="MFG3817142.1"/>
    </source>
</evidence>
<evidence type="ECO:0000256" key="5">
    <source>
        <dbReference type="ARBA" id="ARBA00022695"/>
    </source>
</evidence>
<evidence type="ECO:0000256" key="6">
    <source>
        <dbReference type="ARBA" id="ARBA00022705"/>
    </source>
</evidence>
<evidence type="ECO:0000259" key="11">
    <source>
        <dbReference type="Pfam" id="PF02767"/>
    </source>
</evidence>
<dbReference type="PIRSF" id="PIRSF000804">
    <property type="entry name" value="DNA_pol_III_b"/>
    <property type="match status" value="1"/>
</dbReference>
<feature type="domain" description="DNA polymerase III beta sliding clamp C-terminal" evidence="12">
    <location>
        <begin position="256"/>
        <end position="378"/>
    </location>
</feature>
<evidence type="ECO:0000256" key="8">
    <source>
        <dbReference type="ARBA" id="ARBA00023125"/>
    </source>
</evidence>
<evidence type="ECO:0000256" key="1">
    <source>
        <dbReference type="ARBA" id="ARBA00004496"/>
    </source>
</evidence>
<dbReference type="InterPro" id="IPR046938">
    <property type="entry name" value="DNA_clamp_sf"/>
</dbReference>
<dbReference type="SUPFAM" id="SSF55979">
    <property type="entry name" value="DNA clamp"/>
    <property type="match status" value="3"/>
</dbReference>
<dbReference type="InterPro" id="IPR022634">
    <property type="entry name" value="DNA_polIII_beta_N"/>
</dbReference>
<feature type="domain" description="DNA polymerase III beta sliding clamp central" evidence="11">
    <location>
        <begin position="144"/>
        <end position="252"/>
    </location>
</feature>
<evidence type="ECO:0000256" key="4">
    <source>
        <dbReference type="ARBA" id="ARBA00022679"/>
    </source>
</evidence>
<comment type="function">
    <text evidence="9">Confers DNA tethering and processivity to DNA polymerases and other proteins. Acts as a clamp, forming a ring around DNA (a reaction catalyzed by the clamp-loading complex) which diffuses in an ATP-independent manner freely and bidirectionally along dsDNA. Initially characterized for its ability to contact the catalytic subunit of DNA polymerase III (Pol III), a complex, multichain enzyme responsible for most of the replicative synthesis in bacteria; Pol III exhibits 3'-5' exonuclease proofreading activity. The beta chain is required for initiation of replication as well as for processivity of DNA replication.</text>
</comment>
<feature type="domain" description="DNA polymerase III beta sliding clamp N-terminal" evidence="10">
    <location>
        <begin position="1"/>
        <end position="121"/>
    </location>
</feature>
<dbReference type="GO" id="GO:0003887">
    <property type="term" value="F:DNA-directed DNA polymerase activity"/>
    <property type="evidence" value="ECO:0007669"/>
    <property type="project" value="UniProtKB-EC"/>
</dbReference>
<evidence type="ECO:0000256" key="2">
    <source>
        <dbReference type="ARBA" id="ARBA00010752"/>
    </source>
</evidence>
<dbReference type="Pfam" id="PF02768">
    <property type="entry name" value="DNA_pol3_beta_3"/>
    <property type="match status" value="1"/>
</dbReference>
<evidence type="ECO:0000256" key="3">
    <source>
        <dbReference type="ARBA" id="ARBA00022490"/>
    </source>
</evidence>
<dbReference type="InterPro" id="IPR022635">
    <property type="entry name" value="DNA_polIII_beta_C"/>
</dbReference>
<keyword evidence="6 9" id="KW-0235">DNA replication</keyword>
<keyword evidence="3 9" id="KW-0963">Cytoplasm</keyword>
<dbReference type="EMBL" id="JAZAQF010000029">
    <property type="protein sequence ID" value="MFG3817142.1"/>
    <property type="molecule type" value="Genomic_DNA"/>
</dbReference>
<dbReference type="InterPro" id="IPR022637">
    <property type="entry name" value="DNA_polIII_beta_cen"/>
</dbReference>
<evidence type="ECO:0000256" key="7">
    <source>
        <dbReference type="ARBA" id="ARBA00022932"/>
    </source>
</evidence>
<evidence type="ECO:0000259" key="10">
    <source>
        <dbReference type="Pfam" id="PF00712"/>
    </source>
</evidence>
<dbReference type="RefSeq" id="WP_393011252.1">
    <property type="nucleotide sequence ID" value="NZ_JAZAQF010000029.1"/>
</dbReference>
<accession>A0ABW7C8Q3</accession>
<sequence length="382" mass="41057">MKLLCAQSDLSANLSLVSRAVPSRPTHPVLGNVLLTCDAGTQRVSLTAFDLSLGIQTSFPAEVEDSGEITLPAKLFADIVGKLPTGTVSLDANEDCSAAISAQSSRYQIQGMSAEEFTTLPVVETGEAVYLPVAALLEGMRGSLFAASNDETKQILTGVHLSVETDSLEFAATDGHRLAVVRAAMVEDEETETGTVEPFAVTVPGRTLRELERILAAQQSSEPVALYCDRGQLALQWGDYYLTSRTLEGQYPAYNQLIPRQFDRQVTVERKLLLGALDRISVIADQKSNHIVKFSIDATNQSLGISADAQDAGSGRETIESAQISGEDIDIAFNVKYLMESLKNLTTTEIQLQMNTPTSPVVITPLGGAKATHLVMPVQVRS</sequence>
<reference evidence="14" key="1">
    <citation type="journal article" date="2024" name="Algal Res.">
        <title>Biochemical, toxicological and genomic investigation of a high-biomass producing Limnothrix strain isolated from Italian shallow drinking water reservoir.</title>
        <authorList>
            <person name="Simonazzi M."/>
            <person name="Shishido T.K."/>
            <person name="Delbaje E."/>
            <person name="Wahlsten M."/>
            <person name="Fewer D.P."/>
            <person name="Sivonen K."/>
            <person name="Pezzolesi L."/>
            <person name="Pistocchi R."/>
        </authorList>
    </citation>
    <scope>NUCLEOTIDE SEQUENCE [LARGE SCALE GENOMIC DNA]</scope>
    <source>
        <strain evidence="14">LRLZ20PSL1</strain>
    </source>
</reference>
<keyword evidence="4 9" id="KW-0808">Transferase</keyword>
<keyword evidence="14" id="KW-1185">Reference proteome</keyword>
<comment type="caution">
    <text evidence="13">The sequence shown here is derived from an EMBL/GenBank/DDBJ whole genome shotgun (WGS) entry which is preliminary data.</text>
</comment>
<evidence type="ECO:0000256" key="9">
    <source>
        <dbReference type="PIRNR" id="PIRNR000804"/>
    </source>
</evidence>
<dbReference type="Proteomes" id="UP001604335">
    <property type="component" value="Unassembled WGS sequence"/>
</dbReference>
<dbReference type="PANTHER" id="PTHR30478">
    <property type="entry name" value="DNA POLYMERASE III SUBUNIT BETA"/>
    <property type="match status" value="1"/>
</dbReference>
<comment type="subunit">
    <text evidence="9">Forms a ring-shaped head-to-tail homodimer around DNA.</text>
</comment>
<keyword evidence="8" id="KW-0238">DNA-binding</keyword>
<evidence type="ECO:0000259" key="12">
    <source>
        <dbReference type="Pfam" id="PF02768"/>
    </source>
</evidence>
<protein>
    <recommendedName>
        <fullName evidence="9">Beta sliding clamp</fullName>
    </recommendedName>
</protein>